<protein>
    <submittedName>
        <fullName evidence="1">Photosystem reaction center subunit H</fullName>
    </submittedName>
</protein>
<comment type="caution">
    <text evidence="1">The sequence shown here is derived from an EMBL/GenBank/DDBJ whole genome shotgun (WGS) entry which is preliminary data.</text>
</comment>
<dbReference type="OrthoDB" id="7876889at2"/>
<dbReference type="AlphaFoldDB" id="A0A212ADU9"/>
<name>A0A212ADU9_9RHOB</name>
<dbReference type="Gene3D" id="2.30.30.240">
    <property type="entry name" value="PRC-barrel domain"/>
    <property type="match status" value="1"/>
</dbReference>
<dbReference type="InterPro" id="IPR011033">
    <property type="entry name" value="PRC_barrel-like_sf"/>
</dbReference>
<dbReference type="Proteomes" id="UP000196878">
    <property type="component" value="Unassembled WGS sequence"/>
</dbReference>
<gene>
    <name evidence="1" type="ORF">CDV49_06020</name>
</gene>
<proteinExistence type="predicted"/>
<evidence type="ECO:0000313" key="2">
    <source>
        <dbReference type="Proteomes" id="UP000196878"/>
    </source>
</evidence>
<dbReference type="RefSeq" id="WP_088214662.1">
    <property type="nucleotide sequence ID" value="NZ_NIPW01000008.1"/>
</dbReference>
<accession>A0A212ADU9</accession>
<evidence type="ECO:0000313" key="1">
    <source>
        <dbReference type="EMBL" id="OWJ79433.1"/>
    </source>
</evidence>
<sequence length="98" mass="10365">MDHSAHTRLAPAEITDAVLSGATVYGPGDEKVGHIDHLHGAGSNAQVIIDVGGFLGIGAKPVALNVADLDIMRDESGDVHAVTRWTKDDLKSMPEHHH</sequence>
<organism evidence="1 2">
    <name type="scientific">Haematobacter genomosp. 1</name>
    <dbReference type="NCBI Taxonomy" id="366618"/>
    <lineage>
        <taxon>Bacteria</taxon>
        <taxon>Pseudomonadati</taxon>
        <taxon>Pseudomonadota</taxon>
        <taxon>Alphaproteobacteria</taxon>
        <taxon>Rhodobacterales</taxon>
        <taxon>Paracoccaceae</taxon>
        <taxon>Haematobacter</taxon>
    </lineage>
</organism>
<dbReference type="SUPFAM" id="SSF50346">
    <property type="entry name" value="PRC-barrel domain"/>
    <property type="match status" value="1"/>
</dbReference>
<keyword evidence="2" id="KW-1185">Reference proteome</keyword>
<reference evidence="1 2" key="1">
    <citation type="submission" date="2016-12" db="EMBL/GenBank/DDBJ databases">
        <title>Comparison of Traditional DNA-DNA Hybridization with In Silico Genomic Analysis.</title>
        <authorList>
            <person name="Nicholson A.C."/>
            <person name="Humrighouse B.W."/>
            <person name="Graziano J."/>
            <person name="Lasker B."/>
            <person name="Whitney A.M."/>
            <person name="Mcquiston J.R."/>
        </authorList>
    </citation>
    <scope>NUCLEOTIDE SEQUENCE [LARGE SCALE GENOMIC DNA]</scope>
    <source>
        <strain evidence="1 2">H2240</strain>
    </source>
</reference>
<dbReference type="EMBL" id="NIPW01000008">
    <property type="protein sequence ID" value="OWJ79433.1"/>
    <property type="molecule type" value="Genomic_DNA"/>
</dbReference>